<dbReference type="EMBL" id="QJJM01000009">
    <property type="protein sequence ID" value="PXW73848.1"/>
    <property type="molecule type" value="Genomic_DNA"/>
</dbReference>
<feature type="transmembrane region" description="Helical" evidence="1">
    <location>
        <begin position="76"/>
        <end position="91"/>
    </location>
</feature>
<proteinExistence type="predicted"/>
<organism evidence="2 3">
    <name type="scientific">Blastomonas natatoria</name>
    <dbReference type="NCBI Taxonomy" id="34015"/>
    <lineage>
        <taxon>Bacteria</taxon>
        <taxon>Pseudomonadati</taxon>
        <taxon>Pseudomonadota</taxon>
        <taxon>Alphaproteobacteria</taxon>
        <taxon>Sphingomonadales</taxon>
        <taxon>Sphingomonadaceae</taxon>
        <taxon>Blastomonas</taxon>
    </lineage>
</organism>
<keyword evidence="3" id="KW-1185">Reference proteome</keyword>
<dbReference type="Pfam" id="PF09945">
    <property type="entry name" value="DUF2177"/>
    <property type="match status" value="1"/>
</dbReference>
<dbReference type="InterPro" id="IPR018687">
    <property type="entry name" value="DUF2177_membr"/>
</dbReference>
<protein>
    <submittedName>
        <fullName evidence="2">Putative membrane protein</fullName>
    </submittedName>
</protein>
<reference evidence="2 3" key="1">
    <citation type="submission" date="2018-05" db="EMBL/GenBank/DDBJ databases">
        <title>Genomic Encyclopedia of Type Strains, Phase IV (KMG-IV): sequencing the most valuable type-strain genomes for metagenomic binning, comparative biology and taxonomic classification.</title>
        <authorList>
            <person name="Goeker M."/>
        </authorList>
    </citation>
    <scope>NUCLEOTIDE SEQUENCE [LARGE SCALE GENOMIC DNA]</scope>
    <source>
        <strain evidence="2 3">DSM 3183</strain>
    </source>
</reference>
<comment type="caution">
    <text evidence="2">The sequence shown here is derived from an EMBL/GenBank/DDBJ whole genome shotgun (WGS) entry which is preliminary data.</text>
</comment>
<evidence type="ECO:0000256" key="1">
    <source>
        <dbReference type="SAM" id="Phobius"/>
    </source>
</evidence>
<name>A0A2V3UZ66_9SPHN</name>
<gene>
    <name evidence="2" type="ORF">C7451_109137</name>
</gene>
<evidence type="ECO:0000313" key="3">
    <source>
        <dbReference type="Proteomes" id="UP000248014"/>
    </source>
</evidence>
<keyword evidence="1" id="KW-0812">Transmembrane</keyword>
<feature type="transmembrane region" description="Helical" evidence="1">
    <location>
        <begin position="111"/>
        <end position="133"/>
    </location>
</feature>
<feature type="transmembrane region" description="Helical" evidence="1">
    <location>
        <begin position="47"/>
        <end position="69"/>
    </location>
</feature>
<dbReference type="Proteomes" id="UP000248014">
    <property type="component" value="Unassembled WGS sequence"/>
</dbReference>
<keyword evidence="1" id="KW-0472">Membrane</keyword>
<accession>A0A2V3UZ66</accession>
<dbReference type="RefSeq" id="WP_110299366.1">
    <property type="nucleotide sequence ID" value="NZ_QJJM01000009.1"/>
</dbReference>
<evidence type="ECO:0000313" key="2">
    <source>
        <dbReference type="EMBL" id="PXW73848.1"/>
    </source>
</evidence>
<dbReference type="OrthoDB" id="166547at2"/>
<sequence length="134" mass="14767">MLRYAAAYLFTGLAFALIDSVWLKTMAPRLYQPLLGDLLAPSFRLAPAVVFYVLYIAGIQIFAVVPALADGRWQTALVKGALLGFFCYMTYDLTNQATLATWNTKITVLDILWGTFLTGTSALVGFAVTRAVFR</sequence>
<dbReference type="AlphaFoldDB" id="A0A2V3UZ66"/>
<keyword evidence="1" id="KW-1133">Transmembrane helix</keyword>